<keyword evidence="2" id="KW-0732">Signal</keyword>
<dbReference type="PANTHER" id="PTHR37423:SF2">
    <property type="entry name" value="MEMBRANE-BOUND LYTIC MUREIN TRANSGLYCOSYLASE C"/>
    <property type="match status" value="1"/>
</dbReference>
<accession>A0A7C3CW80</accession>
<feature type="signal peptide" evidence="2">
    <location>
        <begin position="1"/>
        <end position="22"/>
    </location>
</feature>
<evidence type="ECO:0000313" key="4">
    <source>
        <dbReference type="EMBL" id="HFC96848.1"/>
    </source>
</evidence>
<reference evidence="4" key="1">
    <citation type="journal article" date="2020" name="mSystems">
        <title>Genome- and Community-Level Interaction Insights into Carbon Utilization and Element Cycling Functions of Hydrothermarchaeota in Hydrothermal Sediment.</title>
        <authorList>
            <person name="Zhou Z."/>
            <person name="Liu Y."/>
            <person name="Xu W."/>
            <person name="Pan J."/>
            <person name="Luo Z.H."/>
            <person name="Li M."/>
        </authorList>
    </citation>
    <scope>NUCLEOTIDE SEQUENCE [LARGE SCALE GENOMIC DNA]</scope>
    <source>
        <strain evidence="4">HyVt-483</strain>
    </source>
</reference>
<evidence type="ECO:0000259" key="3">
    <source>
        <dbReference type="Pfam" id="PF01464"/>
    </source>
</evidence>
<dbReference type="AlphaFoldDB" id="A0A7C3CW80"/>
<dbReference type="PROSITE" id="PS51257">
    <property type="entry name" value="PROKAR_LIPOPROTEIN"/>
    <property type="match status" value="1"/>
</dbReference>
<organism evidence="4">
    <name type="scientific">Thermosulfurimonas dismutans</name>
    <dbReference type="NCBI Taxonomy" id="999894"/>
    <lineage>
        <taxon>Bacteria</taxon>
        <taxon>Pseudomonadati</taxon>
        <taxon>Thermodesulfobacteriota</taxon>
        <taxon>Thermodesulfobacteria</taxon>
        <taxon>Thermodesulfobacteriales</taxon>
        <taxon>Thermodesulfobacteriaceae</taxon>
        <taxon>Thermosulfurimonas</taxon>
    </lineage>
</organism>
<name>A0A7C3CW80_9BACT</name>
<feature type="domain" description="Transglycosylase SLT" evidence="3">
    <location>
        <begin position="54"/>
        <end position="137"/>
    </location>
</feature>
<comment type="caution">
    <text evidence="4">The sequence shown here is derived from an EMBL/GenBank/DDBJ whole genome shotgun (WGS) entry which is preliminary data.</text>
</comment>
<gene>
    <name evidence="4" type="ORF">ENJ40_00115</name>
</gene>
<dbReference type="Pfam" id="PF01464">
    <property type="entry name" value="SLT"/>
    <property type="match status" value="1"/>
</dbReference>
<protein>
    <submittedName>
        <fullName evidence="4">Lytic transglycosylase domain-containing protein</fullName>
    </submittedName>
</protein>
<dbReference type="SUPFAM" id="SSF53955">
    <property type="entry name" value="Lysozyme-like"/>
    <property type="match status" value="1"/>
</dbReference>
<evidence type="ECO:0000256" key="2">
    <source>
        <dbReference type="SAM" id="SignalP"/>
    </source>
</evidence>
<feature type="chain" id="PRO_5027899445" evidence="2">
    <location>
        <begin position="23"/>
        <end position="168"/>
    </location>
</feature>
<comment type="similarity">
    <text evidence="1">Belongs to the transglycosylase Slt family.</text>
</comment>
<dbReference type="Proteomes" id="UP000886043">
    <property type="component" value="Unassembled WGS sequence"/>
</dbReference>
<dbReference type="InterPro" id="IPR008258">
    <property type="entry name" value="Transglycosylase_SLT_dom_1"/>
</dbReference>
<dbReference type="PANTHER" id="PTHR37423">
    <property type="entry name" value="SOLUBLE LYTIC MUREIN TRANSGLYCOSYLASE-RELATED"/>
    <property type="match status" value="1"/>
</dbReference>
<dbReference type="EMBL" id="DRMH01000003">
    <property type="protein sequence ID" value="HFC96848.1"/>
    <property type="molecule type" value="Genomic_DNA"/>
</dbReference>
<sequence length="168" mass="19389">MMRRAILALFLALLALCGQAGASCPHRYDRHFARYGRLFFPFYPWQWFKAQGCAESGLRPGAVSPVGAVGVMQLMPFTAQEMGCGSLLDPEMNILCGIRYDHWLWRNFWRKRPYPEDLCLTFASYNAGPGRVRRVFSGSCRATLPRLPRETQRYVRRIEAFFVEEMLP</sequence>
<dbReference type="InterPro" id="IPR023346">
    <property type="entry name" value="Lysozyme-like_dom_sf"/>
</dbReference>
<proteinExistence type="inferred from homology"/>
<dbReference type="Gene3D" id="1.10.530.10">
    <property type="match status" value="1"/>
</dbReference>
<evidence type="ECO:0000256" key="1">
    <source>
        <dbReference type="ARBA" id="ARBA00007734"/>
    </source>
</evidence>